<dbReference type="Proteomes" id="UP000290815">
    <property type="component" value="Chromosome"/>
</dbReference>
<sequence>MFTTKLLIKQMFLKQNLKSKQEKVSNPVETTKIVSKLLLLFFKLVVILFFGAIVLFPFYFMITNSLFSNDLSLDKSEIHLIPREIDTNKISFHWENYAKAFQEGYGKALLYTSLITAISIAGKIFFSMTFGYAFSLKQWKLKNAMWFFFLSLLVLPELALLWQQYIIVSKLEWKDKADMFRMLITLTIPFVASVFSGFMFRNAFEAINDSVKESAKIDGASELKFFVKIAIPMIKPTIWTVAILTAFASWNSYLWPSTVYDGKADAPLLSIWLFSTGKDNETGSEASRVFTNIRMAGAILVLLPLIVVYAVIRKRIMNAISRQGVATKG</sequence>
<evidence type="ECO:0000313" key="10">
    <source>
        <dbReference type="Proteomes" id="UP000290815"/>
    </source>
</evidence>
<comment type="similarity">
    <text evidence="7">Belongs to the binding-protein-dependent transport system permease family.</text>
</comment>
<comment type="subcellular location">
    <subcellularLocation>
        <location evidence="1 7">Cell membrane</location>
        <topology evidence="1 7">Multi-pass membrane protein</topology>
    </subcellularLocation>
</comment>
<dbReference type="PANTHER" id="PTHR43744:SF12">
    <property type="entry name" value="ABC TRANSPORTER PERMEASE PROTEIN MG189-RELATED"/>
    <property type="match status" value="1"/>
</dbReference>
<keyword evidence="10" id="KW-1185">Reference proteome</keyword>
<keyword evidence="4 7" id="KW-0812">Transmembrane</keyword>
<name>A0A449AUH1_9BACT</name>
<feature type="transmembrane region" description="Helical" evidence="7">
    <location>
        <begin position="108"/>
        <end position="134"/>
    </location>
</feature>
<evidence type="ECO:0000259" key="8">
    <source>
        <dbReference type="PROSITE" id="PS50928"/>
    </source>
</evidence>
<evidence type="ECO:0000256" key="2">
    <source>
        <dbReference type="ARBA" id="ARBA00022448"/>
    </source>
</evidence>
<dbReference type="AlphaFoldDB" id="A0A449AUH1"/>
<keyword evidence="5 7" id="KW-1133">Transmembrane helix</keyword>
<dbReference type="GO" id="GO:0005886">
    <property type="term" value="C:plasma membrane"/>
    <property type="evidence" value="ECO:0007669"/>
    <property type="project" value="UniProtKB-SubCell"/>
</dbReference>
<dbReference type="InterPro" id="IPR000515">
    <property type="entry name" value="MetI-like"/>
</dbReference>
<feature type="domain" description="ABC transmembrane type-1" evidence="8">
    <location>
        <begin position="109"/>
        <end position="312"/>
    </location>
</feature>
<proteinExistence type="inferred from homology"/>
<dbReference type="EMBL" id="LR215024">
    <property type="protein sequence ID" value="VEU70161.1"/>
    <property type="molecule type" value="Genomic_DNA"/>
</dbReference>
<keyword evidence="3" id="KW-1003">Cell membrane</keyword>
<dbReference type="PROSITE" id="PS50928">
    <property type="entry name" value="ABC_TM1"/>
    <property type="match status" value="1"/>
</dbReference>
<feature type="transmembrane region" description="Helical" evidence="7">
    <location>
        <begin position="293"/>
        <end position="312"/>
    </location>
</feature>
<reference evidence="9 10" key="1">
    <citation type="submission" date="2019-01" db="EMBL/GenBank/DDBJ databases">
        <authorList>
            <consortium name="Pathogen Informatics"/>
        </authorList>
    </citation>
    <scope>NUCLEOTIDE SEQUENCE [LARGE SCALE GENOMIC DNA]</scope>
    <source>
        <strain evidence="9 10">NCTC10194</strain>
    </source>
</reference>
<dbReference type="Gene3D" id="1.10.3720.10">
    <property type="entry name" value="MetI-like"/>
    <property type="match status" value="1"/>
</dbReference>
<evidence type="ECO:0000256" key="7">
    <source>
        <dbReference type="RuleBase" id="RU363032"/>
    </source>
</evidence>
<dbReference type="PANTHER" id="PTHR43744">
    <property type="entry name" value="ABC TRANSPORTER PERMEASE PROTEIN MG189-RELATED-RELATED"/>
    <property type="match status" value="1"/>
</dbReference>
<accession>A0A449AUH1</accession>
<evidence type="ECO:0000256" key="5">
    <source>
        <dbReference type="ARBA" id="ARBA00022989"/>
    </source>
</evidence>
<dbReference type="Pfam" id="PF00528">
    <property type="entry name" value="BPD_transp_1"/>
    <property type="match status" value="1"/>
</dbReference>
<dbReference type="InterPro" id="IPR035906">
    <property type="entry name" value="MetI-like_sf"/>
</dbReference>
<evidence type="ECO:0000313" key="9">
    <source>
        <dbReference type="EMBL" id="VEU70161.1"/>
    </source>
</evidence>
<evidence type="ECO:0000256" key="4">
    <source>
        <dbReference type="ARBA" id="ARBA00022692"/>
    </source>
</evidence>
<organism evidence="9 10">
    <name type="scientific">Mycoplasmopsis glycophila</name>
    <dbReference type="NCBI Taxonomy" id="171285"/>
    <lineage>
        <taxon>Bacteria</taxon>
        <taxon>Bacillati</taxon>
        <taxon>Mycoplasmatota</taxon>
        <taxon>Mycoplasmoidales</taxon>
        <taxon>Metamycoplasmataceae</taxon>
        <taxon>Mycoplasmopsis</taxon>
    </lineage>
</organism>
<dbReference type="KEGG" id="mgly:NCTC10194_00152"/>
<evidence type="ECO:0000256" key="6">
    <source>
        <dbReference type="ARBA" id="ARBA00023136"/>
    </source>
</evidence>
<keyword evidence="6 7" id="KW-0472">Membrane</keyword>
<feature type="transmembrane region" description="Helical" evidence="7">
    <location>
        <begin position="37"/>
        <end position="62"/>
    </location>
</feature>
<protein>
    <submittedName>
        <fullName evidence="9">Glycerol-3-phosphate transporter membrane protein</fullName>
    </submittedName>
</protein>
<dbReference type="SUPFAM" id="SSF161098">
    <property type="entry name" value="MetI-like"/>
    <property type="match status" value="1"/>
</dbReference>
<evidence type="ECO:0000256" key="1">
    <source>
        <dbReference type="ARBA" id="ARBA00004651"/>
    </source>
</evidence>
<evidence type="ECO:0000256" key="3">
    <source>
        <dbReference type="ARBA" id="ARBA00022475"/>
    </source>
</evidence>
<feature type="transmembrane region" description="Helical" evidence="7">
    <location>
        <begin position="179"/>
        <end position="204"/>
    </location>
</feature>
<keyword evidence="2 7" id="KW-0813">Transport</keyword>
<feature type="transmembrane region" description="Helical" evidence="7">
    <location>
        <begin position="225"/>
        <end position="250"/>
    </location>
</feature>
<dbReference type="CDD" id="cd06261">
    <property type="entry name" value="TM_PBP2"/>
    <property type="match status" value="1"/>
</dbReference>
<feature type="transmembrane region" description="Helical" evidence="7">
    <location>
        <begin position="146"/>
        <end position="167"/>
    </location>
</feature>
<gene>
    <name evidence="9" type="ORF">NCTC10194_00152</name>
</gene>
<dbReference type="GO" id="GO:0055085">
    <property type="term" value="P:transmembrane transport"/>
    <property type="evidence" value="ECO:0007669"/>
    <property type="project" value="InterPro"/>
</dbReference>